<sequence length="190" mass="20657">MVSGVSFGMFFYAAGLLSRWRFEDGTEACVSTLPLSGAWLREACLRCWNATYSWRSLFETVLMALGFCSVVCVRGNAVFARSLRACRGEILRHSSVGGKCSWNLLGFCDRGSRTGVACTTSCPLAKRVSLPLTELSNTTSSLGNISKPQGAPTPSPSLCGWTYPMPLGPFPTASCLLPWQVWELTQNSYS</sequence>
<accession>A0A8X6Q7U3</accession>
<name>A0A8X6Q7U3_NEPPI</name>
<organism evidence="1 2">
    <name type="scientific">Nephila pilipes</name>
    <name type="common">Giant wood spider</name>
    <name type="synonym">Nephila maculata</name>
    <dbReference type="NCBI Taxonomy" id="299642"/>
    <lineage>
        <taxon>Eukaryota</taxon>
        <taxon>Metazoa</taxon>
        <taxon>Ecdysozoa</taxon>
        <taxon>Arthropoda</taxon>
        <taxon>Chelicerata</taxon>
        <taxon>Arachnida</taxon>
        <taxon>Araneae</taxon>
        <taxon>Araneomorphae</taxon>
        <taxon>Entelegynae</taxon>
        <taxon>Araneoidea</taxon>
        <taxon>Nephilidae</taxon>
        <taxon>Nephila</taxon>
    </lineage>
</organism>
<dbReference type="AlphaFoldDB" id="A0A8X6Q7U3"/>
<keyword evidence="2" id="KW-1185">Reference proteome</keyword>
<proteinExistence type="predicted"/>
<dbReference type="Proteomes" id="UP000887013">
    <property type="component" value="Unassembled WGS sequence"/>
</dbReference>
<comment type="caution">
    <text evidence="1">The sequence shown here is derived from an EMBL/GenBank/DDBJ whole genome shotgun (WGS) entry which is preliminary data.</text>
</comment>
<dbReference type="EMBL" id="BMAW01027762">
    <property type="protein sequence ID" value="GFU03896.1"/>
    <property type="molecule type" value="Genomic_DNA"/>
</dbReference>
<evidence type="ECO:0000313" key="1">
    <source>
        <dbReference type="EMBL" id="GFU03896.1"/>
    </source>
</evidence>
<gene>
    <name evidence="1" type="ORF">NPIL_243071</name>
</gene>
<evidence type="ECO:0000313" key="2">
    <source>
        <dbReference type="Proteomes" id="UP000887013"/>
    </source>
</evidence>
<reference evidence="1" key="1">
    <citation type="submission" date="2020-08" db="EMBL/GenBank/DDBJ databases">
        <title>Multicomponent nature underlies the extraordinary mechanical properties of spider dragline silk.</title>
        <authorList>
            <person name="Kono N."/>
            <person name="Nakamura H."/>
            <person name="Mori M."/>
            <person name="Yoshida Y."/>
            <person name="Ohtoshi R."/>
            <person name="Malay A.D."/>
            <person name="Moran D.A.P."/>
            <person name="Tomita M."/>
            <person name="Numata K."/>
            <person name="Arakawa K."/>
        </authorList>
    </citation>
    <scope>NUCLEOTIDE SEQUENCE</scope>
</reference>
<protein>
    <submittedName>
        <fullName evidence="1">Uncharacterized protein</fullName>
    </submittedName>
</protein>